<proteinExistence type="predicted"/>
<reference evidence="1 2" key="1">
    <citation type="journal article" date="2022" name="Nat. Genet.">
        <title>Improved pea reference genome and pan-genome highlight genomic features and evolutionary characteristics.</title>
        <authorList>
            <person name="Yang T."/>
            <person name="Liu R."/>
            <person name="Luo Y."/>
            <person name="Hu S."/>
            <person name="Wang D."/>
            <person name="Wang C."/>
            <person name="Pandey M.K."/>
            <person name="Ge S."/>
            <person name="Xu Q."/>
            <person name="Li N."/>
            <person name="Li G."/>
            <person name="Huang Y."/>
            <person name="Saxena R.K."/>
            <person name="Ji Y."/>
            <person name="Li M."/>
            <person name="Yan X."/>
            <person name="He Y."/>
            <person name="Liu Y."/>
            <person name="Wang X."/>
            <person name="Xiang C."/>
            <person name="Varshney R.K."/>
            <person name="Ding H."/>
            <person name="Gao S."/>
            <person name="Zong X."/>
        </authorList>
    </citation>
    <scope>NUCLEOTIDE SEQUENCE [LARGE SCALE GENOMIC DNA]</scope>
    <source>
        <strain evidence="1 2">cv. Zhongwan 6</strain>
    </source>
</reference>
<dbReference type="Gramene" id="Psat01G0042200-T1">
    <property type="protein sequence ID" value="KAI5440944.1"/>
    <property type="gene ID" value="KIW84_010422"/>
</dbReference>
<evidence type="ECO:0000313" key="1">
    <source>
        <dbReference type="EMBL" id="KAI5440944.1"/>
    </source>
</evidence>
<dbReference type="EMBL" id="JAMSHJ010000001">
    <property type="protein sequence ID" value="KAI5440944.1"/>
    <property type="molecule type" value="Genomic_DNA"/>
</dbReference>
<dbReference type="AlphaFoldDB" id="A0A9D4YM26"/>
<name>A0A9D4YM26_PEA</name>
<organism evidence="1 2">
    <name type="scientific">Pisum sativum</name>
    <name type="common">Garden pea</name>
    <name type="synonym">Lathyrus oleraceus</name>
    <dbReference type="NCBI Taxonomy" id="3888"/>
    <lineage>
        <taxon>Eukaryota</taxon>
        <taxon>Viridiplantae</taxon>
        <taxon>Streptophyta</taxon>
        <taxon>Embryophyta</taxon>
        <taxon>Tracheophyta</taxon>
        <taxon>Spermatophyta</taxon>
        <taxon>Magnoliopsida</taxon>
        <taxon>eudicotyledons</taxon>
        <taxon>Gunneridae</taxon>
        <taxon>Pentapetalae</taxon>
        <taxon>rosids</taxon>
        <taxon>fabids</taxon>
        <taxon>Fabales</taxon>
        <taxon>Fabaceae</taxon>
        <taxon>Papilionoideae</taxon>
        <taxon>50 kb inversion clade</taxon>
        <taxon>NPAAA clade</taxon>
        <taxon>Hologalegina</taxon>
        <taxon>IRL clade</taxon>
        <taxon>Fabeae</taxon>
        <taxon>Lathyrus</taxon>
    </lineage>
</organism>
<accession>A0A9D4YM26</accession>
<feature type="non-terminal residue" evidence="1">
    <location>
        <position position="1"/>
    </location>
</feature>
<dbReference type="InterPro" id="IPR052361">
    <property type="entry name" value="F-box_domain"/>
</dbReference>
<gene>
    <name evidence="1" type="ORF">KIW84_010422</name>
</gene>
<keyword evidence="2" id="KW-1185">Reference proteome</keyword>
<dbReference type="PANTHER" id="PTHR31790:SF81">
    <property type="entry name" value="PROTEIN, PUTATIVE-RELATED"/>
    <property type="match status" value="1"/>
</dbReference>
<protein>
    <submittedName>
        <fullName evidence="1">Uncharacterized protein</fullName>
    </submittedName>
</protein>
<comment type="caution">
    <text evidence="1">The sequence shown here is derived from an EMBL/GenBank/DDBJ whole genome shotgun (WGS) entry which is preliminary data.</text>
</comment>
<dbReference type="PANTHER" id="PTHR31790">
    <property type="entry name" value="OS02G0783600 PROTEIN"/>
    <property type="match status" value="1"/>
</dbReference>
<sequence>TFLPAHILLENDSTTTIVINDDDTISKFFDHKYHQVVGSCNGLCCFVQEYSNSEYREFSLCFCNPATRSLSHKLGYFRIPPKLPDSLFKFSFGYDILTSKYKVVAFSSSEVRMVVST</sequence>
<evidence type="ECO:0000313" key="2">
    <source>
        <dbReference type="Proteomes" id="UP001058974"/>
    </source>
</evidence>
<dbReference type="Proteomes" id="UP001058974">
    <property type="component" value="Chromosome 1"/>
</dbReference>